<proteinExistence type="predicted"/>
<organism evidence="2 3">
    <name type="scientific">Microbacterium ulmi</name>
    <dbReference type="NCBI Taxonomy" id="179095"/>
    <lineage>
        <taxon>Bacteria</taxon>
        <taxon>Bacillati</taxon>
        <taxon>Actinomycetota</taxon>
        <taxon>Actinomycetes</taxon>
        <taxon>Micrococcales</taxon>
        <taxon>Microbacteriaceae</taxon>
        <taxon>Microbacterium</taxon>
    </lineage>
</organism>
<accession>A0A7Y2M3C7</accession>
<evidence type="ECO:0000313" key="2">
    <source>
        <dbReference type="EMBL" id="NNH05284.1"/>
    </source>
</evidence>
<evidence type="ECO:0000259" key="1">
    <source>
        <dbReference type="Pfam" id="PF07811"/>
    </source>
</evidence>
<comment type="caution">
    <text evidence="2">The sequence shown here is derived from an EMBL/GenBank/DDBJ whole genome shotgun (WGS) entry which is preliminary data.</text>
</comment>
<dbReference type="InterPro" id="IPR012495">
    <property type="entry name" value="TadE-like_dom"/>
</dbReference>
<gene>
    <name evidence="2" type="ORF">HLA99_15670</name>
</gene>
<reference evidence="2 3" key="1">
    <citation type="submission" date="2020-05" db="EMBL/GenBank/DDBJ databases">
        <title>MicrobeNet Type strains.</title>
        <authorList>
            <person name="Nicholson A.C."/>
        </authorList>
    </citation>
    <scope>NUCLEOTIDE SEQUENCE [LARGE SCALE GENOMIC DNA]</scope>
    <source>
        <strain evidence="2 3">JCM 14282</strain>
    </source>
</reference>
<name>A0A7Y2M3C7_9MICO</name>
<dbReference type="Pfam" id="PF07811">
    <property type="entry name" value="TadE"/>
    <property type="match status" value="1"/>
</dbReference>
<feature type="domain" description="TadE-like" evidence="1">
    <location>
        <begin position="8"/>
        <end position="50"/>
    </location>
</feature>
<dbReference type="AlphaFoldDB" id="A0A7Y2M3C7"/>
<evidence type="ECO:0000313" key="3">
    <source>
        <dbReference type="Proteomes" id="UP000543598"/>
    </source>
</evidence>
<keyword evidence="3" id="KW-1185">Reference proteome</keyword>
<dbReference type="EMBL" id="JABEMB010000040">
    <property type="protein sequence ID" value="NNH05284.1"/>
    <property type="molecule type" value="Genomic_DNA"/>
</dbReference>
<dbReference type="Proteomes" id="UP000543598">
    <property type="component" value="Unassembled WGS sequence"/>
</dbReference>
<feature type="non-terminal residue" evidence="2">
    <location>
        <position position="56"/>
    </location>
</feature>
<protein>
    <recommendedName>
        <fullName evidence="1">TadE-like domain-containing protein</fullName>
    </recommendedName>
</protein>
<sequence length="56" mass="5444">MRPLGERGSATAEFAIALPAVGLVLLLGAGALAAGATTVRLQDAAADAARLAARGE</sequence>